<keyword evidence="2" id="KW-0597">Phosphoprotein</keyword>
<dbReference type="SUPFAM" id="SSF160696">
    <property type="entry name" value="BTG domain-like"/>
    <property type="match status" value="1"/>
</dbReference>
<dbReference type="Pfam" id="PF07742">
    <property type="entry name" value="BTG"/>
    <property type="match status" value="1"/>
</dbReference>
<sequence>MYVEIQEAVCFLCSFLYDKIPRRRVDMFAERLANLLYSGYADDRQAVDEGSRRVDVKVRGHTDRLILLAADMVQLDKEELLAFLPSSSPNSLT</sequence>
<dbReference type="Gene3D" id="3.90.640.90">
    <property type="entry name" value="Anti-proliferative protein, N-terminal domain"/>
    <property type="match status" value="1"/>
</dbReference>
<keyword evidence="4" id="KW-1185">Reference proteome</keyword>
<dbReference type="GO" id="GO:0005634">
    <property type="term" value="C:nucleus"/>
    <property type="evidence" value="ECO:0007669"/>
    <property type="project" value="TreeGrafter"/>
</dbReference>
<dbReference type="WBParaSite" id="PSAMB.scaffold906size38830.g9577.t1">
    <property type="protein sequence ID" value="PSAMB.scaffold906size38830.g9577.t1"/>
    <property type="gene ID" value="PSAMB.scaffold906size38830.g9577"/>
</dbReference>
<evidence type="ECO:0000256" key="1">
    <source>
        <dbReference type="ARBA" id="ARBA00007989"/>
    </source>
</evidence>
<evidence type="ECO:0000256" key="2">
    <source>
        <dbReference type="ARBA" id="ARBA00022553"/>
    </source>
</evidence>
<dbReference type="PANTHER" id="PTHR17537">
    <property type="entry name" value="TRANSDUCER OF ERBB2 TOB"/>
    <property type="match status" value="1"/>
</dbReference>
<proteinExistence type="inferred from homology"/>
<reference evidence="5" key="1">
    <citation type="submission" date="2022-11" db="UniProtKB">
        <authorList>
            <consortium name="WormBaseParasite"/>
        </authorList>
    </citation>
    <scope>IDENTIFICATION</scope>
</reference>
<dbReference type="GO" id="GO:0005737">
    <property type="term" value="C:cytoplasm"/>
    <property type="evidence" value="ECO:0007669"/>
    <property type="project" value="TreeGrafter"/>
</dbReference>
<dbReference type="GO" id="GO:0003714">
    <property type="term" value="F:transcription corepressor activity"/>
    <property type="evidence" value="ECO:0007669"/>
    <property type="project" value="TreeGrafter"/>
</dbReference>
<dbReference type="Proteomes" id="UP000887566">
    <property type="component" value="Unplaced"/>
</dbReference>
<accession>A0A914XLU4</accession>
<comment type="similarity">
    <text evidence="1">Belongs to the BTG family.</text>
</comment>
<dbReference type="InterPro" id="IPR002087">
    <property type="entry name" value="Anti_prolifrtn"/>
</dbReference>
<protein>
    <submittedName>
        <fullName evidence="5">Anti-proliferative protein domain-containing protein</fullName>
    </submittedName>
</protein>
<dbReference type="PANTHER" id="PTHR17537:SF5">
    <property type="entry name" value="TRANSDUCER OF ERBB2, ISOFORM A"/>
    <property type="match status" value="1"/>
</dbReference>
<dbReference type="AlphaFoldDB" id="A0A914XLU4"/>
<evidence type="ECO:0000259" key="3">
    <source>
        <dbReference type="Pfam" id="PF07742"/>
    </source>
</evidence>
<feature type="domain" description="Anti-proliferative protein" evidence="3">
    <location>
        <begin position="1"/>
        <end position="86"/>
    </location>
</feature>
<evidence type="ECO:0000313" key="5">
    <source>
        <dbReference type="WBParaSite" id="PSAMB.scaffold906size38830.g9577.t1"/>
    </source>
</evidence>
<evidence type="ECO:0000313" key="4">
    <source>
        <dbReference type="Proteomes" id="UP000887566"/>
    </source>
</evidence>
<organism evidence="4 5">
    <name type="scientific">Plectus sambesii</name>
    <dbReference type="NCBI Taxonomy" id="2011161"/>
    <lineage>
        <taxon>Eukaryota</taxon>
        <taxon>Metazoa</taxon>
        <taxon>Ecdysozoa</taxon>
        <taxon>Nematoda</taxon>
        <taxon>Chromadorea</taxon>
        <taxon>Plectida</taxon>
        <taxon>Plectina</taxon>
        <taxon>Plectoidea</taxon>
        <taxon>Plectidae</taxon>
        <taxon>Plectus</taxon>
    </lineage>
</organism>
<name>A0A914XLU4_9BILA</name>
<dbReference type="InterPro" id="IPR015676">
    <property type="entry name" value="Tob1/2"/>
</dbReference>
<dbReference type="InterPro" id="IPR036054">
    <property type="entry name" value="BTG-like_sf"/>
</dbReference>